<proteinExistence type="predicted"/>
<dbReference type="InterPro" id="IPR013786">
    <property type="entry name" value="AcylCoA_DH/ox_N"/>
</dbReference>
<evidence type="ECO:0000313" key="6">
    <source>
        <dbReference type="Proteomes" id="UP000542210"/>
    </source>
</evidence>
<dbReference type="InterPro" id="IPR046373">
    <property type="entry name" value="Acyl-CoA_Oxase/DH_mid-dom_sf"/>
</dbReference>
<protein>
    <submittedName>
        <fullName evidence="5">Alkylation response protein AidB-like acyl-CoA dehydrogenase</fullName>
    </submittedName>
</protein>
<feature type="region of interest" description="Disordered" evidence="2">
    <location>
        <begin position="1"/>
        <end position="20"/>
    </location>
</feature>
<dbReference type="PROSITE" id="PS00046">
    <property type="entry name" value="HISTONE_H2A"/>
    <property type="match status" value="1"/>
</dbReference>
<evidence type="ECO:0000313" key="5">
    <source>
        <dbReference type="EMBL" id="MBB4704781.1"/>
    </source>
</evidence>
<evidence type="ECO:0000259" key="4">
    <source>
        <dbReference type="Pfam" id="PF08028"/>
    </source>
</evidence>
<dbReference type="InterPro" id="IPR036250">
    <property type="entry name" value="AcylCo_DH-like_C"/>
</dbReference>
<keyword evidence="6" id="KW-1185">Reference proteome</keyword>
<name>A0A7W7DFI1_9ACTN</name>
<dbReference type="RefSeq" id="WP_184886041.1">
    <property type="nucleotide sequence ID" value="NZ_BOOV01000037.1"/>
</dbReference>
<sequence length="404" mass="43897">MTVPQRTLRPMAGREQDHVSPEEILARAQAAAPLLRERSEEIERGRRLPQDVVELLRATGVFRVGMPKEWGGPELTFAQQCEVIEALSYGDASAGWCAMIGMDTWIYAGYLDQAVVDEMLADPDAITAGLIFPVGRADRVPGGYRVTGRWPFGSGVTHADWVVGGCAVYRDGAREPGPGGAPTNWRLMLARAGEFQQVDTWHTTGLAGSGSMDYQVTDLFVPEERSFDFMSSRRSGPLAAPDAFLSDAPGVPLGVARAALDHVRALASGRADRATGTPWPDSYRVQTVIGQAEMEITAARYAVYGTLNDLWQRLEADIEPTPDQQVSTALARVNAFRTARSVVSRLADLVGTASIYRTSPLDRWLRDAHTMCQHILAQEQIVQSAGAHLLGGTPQAPFPLGLRT</sequence>
<dbReference type="InterPro" id="IPR037069">
    <property type="entry name" value="AcylCoA_DH/ox_N_sf"/>
</dbReference>
<accession>A0A7W7DFI1</accession>
<evidence type="ECO:0000259" key="3">
    <source>
        <dbReference type="Pfam" id="PF02771"/>
    </source>
</evidence>
<dbReference type="Pfam" id="PF02771">
    <property type="entry name" value="Acyl-CoA_dh_N"/>
    <property type="match status" value="1"/>
</dbReference>
<dbReference type="SUPFAM" id="SSF47203">
    <property type="entry name" value="Acyl-CoA dehydrogenase C-terminal domain-like"/>
    <property type="match status" value="1"/>
</dbReference>
<reference evidence="5 6" key="1">
    <citation type="submission" date="2020-08" db="EMBL/GenBank/DDBJ databases">
        <title>Sequencing the genomes of 1000 actinobacteria strains.</title>
        <authorList>
            <person name="Klenk H.-P."/>
        </authorList>
    </citation>
    <scope>NUCLEOTIDE SEQUENCE [LARGE SCALE GENOMIC DNA]</scope>
    <source>
        <strain evidence="5 6">DSM 45784</strain>
    </source>
</reference>
<organism evidence="5 6">
    <name type="scientific">Sphaerisporangium siamense</name>
    <dbReference type="NCBI Taxonomy" id="795645"/>
    <lineage>
        <taxon>Bacteria</taxon>
        <taxon>Bacillati</taxon>
        <taxon>Actinomycetota</taxon>
        <taxon>Actinomycetes</taxon>
        <taxon>Streptosporangiales</taxon>
        <taxon>Streptosporangiaceae</taxon>
        <taxon>Sphaerisporangium</taxon>
    </lineage>
</organism>
<dbReference type="InterPro" id="IPR009100">
    <property type="entry name" value="AcylCoA_DH/oxidase_NM_dom_sf"/>
</dbReference>
<dbReference type="SUPFAM" id="SSF56645">
    <property type="entry name" value="Acyl-CoA dehydrogenase NM domain-like"/>
    <property type="match status" value="1"/>
</dbReference>
<dbReference type="PANTHER" id="PTHR43884">
    <property type="entry name" value="ACYL-COA DEHYDROGENASE"/>
    <property type="match status" value="1"/>
</dbReference>
<dbReference type="GO" id="GO:0050660">
    <property type="term" value="F:flavin adenine dinucleotide binding"/>
    <property type="evidence" value="ECO:0007669"/>
    <property type="project" value="InterPro"/>
</dbReference>
<dbReference type="AlphaFoldDB" id="A0A7W7DFI1"/>
<comment type="caution">
    <text evidence="5">The sequence shown here is derived from an EMBL/GenBank/DDBJ whole genome shotgun (WGS) entry which is preliminary data.</text>
</comment>
<dbReference type="Gene3D" id="2.40.110.10">
    <property type="entry name" value="Butyryl-CoA Dehydrogenase, subunit A, domain 2"/>
    <property type="match status" value="1"/>
</dbReference>
<dbReference type="EMBL" id="JACHND010000001">
    <property type="protein sequence ID" value="MBB4704781.1"/>
    <property type="molecule type" value="Genomic_DNA"/>
</dbReference>
<dbReference type="PIRSF" id="PIRSF016578">
    <property type="entry name" value="HsaA"/>
    <property type="match status" value="1"/>
</dbReference>
<dbReference type="Pfam" id="PF08028">
    <property type="entry name" value="Acyl-CoA_dh_2"/>
    <property type="match status" value="1"/>
</dbReference>
<dbReference type="InterPro" id="IPR032458">
    <property type="entry name" value="Histone_H2A_CS"/>
</dbReference>
<evidence type="ECO:0000256" key="2">
    <source>
        <dbReference type="SAM" id="MobiDB-lite"/>
    </source>
</evidence>
<keyword evidence="1" id="KW-0560">Oxidoreductase</keyword>
<dbReference type="Proteomes" id="UP000542210">
    <property type="component" value="Unassembled WGS sequence"/>
</dbReference>
<feature type="domain" description="Acyl-CoA dehydrogenase/oxidase N-terminal" evidence="3">
    <location>
        <begin position="35"/>
        <end position="108"/>
    </location>
</feature>
<evidence type="ECO:0000256" key="1">
    <source>
        <dbReference type="ARBA" id="ARBA00023002"/>
    </source>
</evidence>
<dbReference type="Gene3D" id="1.20.140.10">
    <property type="entry name" value="Butyryl-CoA Dehydrogenase, subunit A, domain 3"/>
    <property type="match status" value="1"/>
</dbReference>
<dbReference type="InterPro" id="IPR013107">
    <property type="entry name" value="Acyl-CoA_DH_C"/>
</dbReference>
<dbReference type="Gene3D" id="1.10.540.10">
    <property type="entry name" value="Acyl-CoA dehydrogenase/oxidase, N-terminal domain"/>
    <property type="match status" value="1"/>
</dbReference>
<gene>
    <name evidence="5" type="ORF">BJ982_006325</name>
</gene>
<dbReference type="PANTHER" id="PTHR43884:SF25">
    <property type="entry name" value="ACYL-COA DEHYDROGENASE YDBM-RELATED"/>
    <property type="match status" value="1"/>
</dbReference>
<dbReference type="GO" id="GO:0003995">
    <property type="term" value="F:acyl-CoA dehydrogenase activity"/>
    <property type="evidence" value="ECO:0007669"/>
    <property type="project" value="TreeGrafter"/>
</dbReference>
<feature type="domain" description="Acyl-CoA dehydrogenase C-terminal" evidence="4">
    <location>
        <begin position="252"/>
        <end position="378"/>
    </location>
</feature>